<feature type="domain" description="Hydrazine synthase alpha subunit middle" evidence="3">
    <location>
        <begin position="658"/>
        <end position="716"/>
    </location>
</feature>
<evidence type="ECO:0000313" key="4">
    <source>
        <dbReference type="EMBL" id="KFI19150.1"/>
    </source>
</evidence>
<comment type="caution">
    <text evidence="4">The sequence shown here is derived from an EMBL/GenBank/DDBJ whole genome shotgun (WGS) entry which is preliminary data.</text>
</comment>
<dbReference type="InterPro" id="IPR040698">
    <property type="entry name" value="HZS_alpha_mid"/>
</dbReference>
<sequence length="885" mass="97883">MLVFNHRIMACVLLGMLQGAVPTAASGDKDSQKVSPLRVAASNISLQGSGEWLPEARQRLFGAQGSGTFRRLPGSENASDSDELVRDGRLQFEPEGEGGRTVRRLPETEKTNGSSERYQKWEGVASDSPKDEIPQPKPEDVWNMDEGIVYTRIPRTTSTIEINGKIFGNLGIYDELPDVTARLWRFSGPGQLVYRSADGREEILYDCVFPEPRPCVPMDIAVSLDGTRIAFSVYRAAHLYNRQPRGFPVEIPNKALARKGAEAQIFTLDLTTGKLVAWPHMPGSWDTGPVWLPDDRIMFTSTRAGDWPSVLGSSGWHPTLQLWMAEADGSKAVRVGPHERDNAMHPWLHSKTGRIMYSSWQIVNMLPYRGRGGLQVLFGTKDNLWWVMSVDQRGGSLEAELGAHTRQASIDRGLHTLKALHFLGERANGDMCTANYYRGNNSGGGTILCWPVEPGNVEGESPVSALSQKATFEPRGLYLAIAGGSNDIPADERGRARDPEGLPDGNLLFTWLQGYCHTANFNHFKGDVQKRKLGCDAGIYRTTRIPANPAAETNTLVVVDSPDWQEFMPRLVRSRQVATPPIKTTDSGQCLLGAASMKAEVRNYGGEGQFPDRTPCALQGCSTHGIDLSEMVKIRFWEVIPFKHRMRTSDFNGSQGIRTRILGDVPLEEDGSFLASLPCDMPYLMAGVDSKGRAIARDQVVQSLRPGELHTCGGCHLHSTNQTPKFEESLAAQNPPVILKQSSVPEWTWAQDVFPLLQKNCASCHSGDEAPDGLTLDRPGTDKGSTYWQLANNINAQHLFEPPPVDIKGASPPGRMDRPWLSKYVHMLFARESLLYWKAAGQRLDGRADEDRSNDIDFGPDHPWTLNEAELEILADWIESGVYAE</sequence>
<feature type="region of interest" description="Disordered" evidence="1">
    <location>
        <begin position="66"/>
        <end position="140"/>
    </location>
</feature>
<feature type="compositionally biased region" description="Basic and acidic residues" evidence="1">
    <location>
        <begin position="128"/>
        <end position="140"/>
    </location>
</feature>
<dbReference type="Gene3D" id="2.120.10.30">
    <property type="entry name" value="TolB, C-terminal domain"/>
    <property type="match status" value="1"/>
</dbReference>
<reference evidence="4 5" key="1">
    <citation type="submission" date="2014-07" db="EMBL/GenBank/DDBJ databases">
        <title>Comparative analysis of Nitrosococcus oceani genome inventories of strains from Pacific and Atlantic gyres.</title>
        <authorList>
            <person name="Lim C.K."/>
            <person name="Wang L."/>
            <person name="Sayavedra-Soto L.A."/>
            <person name="Klotz M.G."/>
        </authorList>
    </citation>
    <scope>NUCLEOTIDE SEQUENCE [LARGE SCALE GENOMIC DNA]</scope>
    <source>
        <strain evidence="4 5">C-27</strain>
    </source>
</reference>
<evidence type="ECO:0000256" key="2">
    <source>
        <dbReference type="SAM" id="SignalP"/>
    </source>
</evidence>
<dbReference type="EMBL" id="JPGN01000062">
    <property type="protein sequence ID" value="KFI19150.1"/>
    <property type="molecule type" value="Genomic_DNA"/>
</dbReference>
<feature type="chain" id="PRO_5002408261" description="Hydrazine synthase alpha subunit middle domain-containing protein" evidence="2">
    <location>
        <begin position="25"/>
        <end position="885"/>
    </location>
</feature>
<accession>A0A0E2Z6L0</accession>
<evidence type="ECO:0000259" key="3">
    <source>
        <dbReference type="Pfam" id="PF18582"/>
    </source>
</evidence>
<name>A0A0E2Z6L0_9GAMM</name>
<feature type="compositionally biased region" description="Basic and acidic residues" evidence="1">
    <location>
        <begin position="83"/>
        <end position="110"/>
    </location>
</feature>
<organism evidence="4 5">
    <name type="scientific">Nitrosococcus oceani C-27</name>
    <dbReference type="NCBI Taxonomy" id="314279"/>
    <lineage>
        <taxon>Bacteria</taxon>
        <taxon>Pseudomonadati</taxon>
        <taxon>Pseudomonadota</taxon>
        <taxon>Gammaproteobacteria</taxon>
        <taxon>Chromatiales</taxon>
        <taxon>Chromatiaceae</taxon>
        <taxon>Nitrosococcus</taxon>
    </lineage>
</organism>
<feature type="signal peptide" evidence="2">
    <location>
        <begin position="1"/>
        <end position="24"/>
    </location>
</feature>
<dbReference type="OrthoDB" id="221261at2"/>
<proteinExistence type="predicted"/>
<dbReference type="Pfam" id="PF07676">
    <property type="entry name" value="PD40"/>
    <property type="match status" value="1"/>
</dbReference>
<dbReference type="SUPFAM" id="SSF82171">
    <property type="entry name" value="DPP6 N-terminal domain-like"/>
    <property type="match status" value="1"/>
</dbReference>
<dbReference type="HOGENOM" id="CLU_364404_0_0_6"/>
<dbReference type="InterPro" id="IPR011042">
    <property type="entry name" value="6-blade_b-propeller_TolB-like"/>
</dbReference>
<keyword evidence="2" id="KW-0732">Signal</keyword>
<evidence type="ECO:0000313" key="5">
    <source>
        <dbReference type="Proteomes" id="UP000028839"/>
    </source>
</evidence>
<dbReference type="Proteomes" id="UP000028839">
    <property type="component" value="Unassembled WGS sequence"/>
</dbReference>
<gene>
    <name evidence="4" type="ORF">IB75_10535</name>
</gene>
<evidence type="ECO:0000256" key="1">
    <source>
        <dbReference type="SAM" id="MobiDB-lite"/>
    </source>
</evidence>
<dbReference type="AlphaFoldDB" id="A0A0E2Z6L0"/>
<protein>
    <recommendedName>
        <fullName evidence="3">Hydrazine synthase alpha subunit middle domain-containing protein</fullName>
    </recommendedName>
</protein>
<dbReference type="Pfam" id="PF18582">
    <property type="entry name" value="HZS_alpha"/>
    <property type="match status" value="1"/>
</dbReference>
<dbReference type="InterPro" id="IPR011659">
    <property type="entry name" value="WD40"/>
</dbReference>